<evidence type="ECO:0000313" key="1">
    <source>
        <dbReference type="EMBL" id="AOR75278.1"/>
    </source>
</evidence>
<proteinExistence type="predicted"/>
<protein>
    <submittedName>
        <fullName evidence="1">Uncharacterized protein</fullName>
    </submittedName>
</protein>
<dbReference type="Proteomes" id="UP000094714">
    <property type="component" value="Chromosome"/>
</dbReference>
<dbReference type="PATRIC" id="fig|1613.112.peg.1920"/>
<name>A0A1D7ZZG1_LIMFE</name>
<sequence length="43" mass="4300">MSSGGVLASKVALKVSQANYCKTLIEAGSVVTSSGVIFIGQTP</sequence>
<dbReference type="AlphaFoldDB" id="A0A1D7ZZG1"/>
<accession>A0A1D7ZZG1</accession>
<evidence type="ECO:0000313" key="2">
    <source>
        <dbReference type="Proteomes" id="UP000094714"/>
    </source>
</evidence>
<gene>
    <name evidence="1" type="ORF">LACFE_CDS1835</name>
</gene>
<reference evidence="1 2" key="1">
    <citation type="submission" date="2016-09" db="EMBL/GenBank/DDBJ databases">
        <title>Genome Sequence of the Lactobacillus fermentum strain NCC2970 (CNCM I-5068).</title>
        <authorList>
            <person name="Barretto C."/>
            <person name="Ngom-Bru C."/>
            <person name="Genevaz A."/>
            <person name="Fournier C."/>
            <person name="Moine D."/>
            <person name="Kassam M."/>
            <person name="Iltis A."/>
            <person name="Sagory-Zalkind P."/>
            <person name="Faucherand G."/>
            <person name="Descombes P."/>
            <person name="Duboux S."/>
        </authorList>
    </citation>
    <scope>NUCLEOTIDE SEQUENCE [LARGE SCALE GENOMIC DNA]</scope>
    <source>
        <strain evidence="1 2">NCC2970</strain>
    </source>
</reference>
<dbReference type="EMBL" id="CP017151">
    <property type="protein sequence ID" value="AOR75278.1"/>
    <property type="molecule type" value="Genomic_DNA"/>
</dbReference>
<organism evidence="1 2">
    <name type="scientific">Limosilactobacillus fermentum</name>
    <name type="common">Lactobacillus fermentum</name>
    <dbReference type="NCBI Taxonomy" id="1613"/>
    <lineage>
        <taxon>Bacteria</taxon>
        <taxon>Bacillati</taxon>
        <taxon>Bacillota</taxon>
        <taxon>Bacilli</taxon>
        <taxon>Lactobacillales</taxon>
        <taxon>Lactobacillaceae</taxon>
        <taxon>Limosilactobacillus</taxon>
    </lineage>
</organism>